<feature type="region of interest" description="Disordered" evidence="10">
    <location>
        <begin position="1568"/>
        <end position="1610"/>
    </location>
</feature>
<dbReference type="SUPFAM" id="SSF57701">
    <property type="entry name" value="Zn2/Cys6 DNA-binding domain"/>
    <property type="match status" value="1"/>
</dbReference>
<dbReference type="PANTHER" id="PTHR47431:SF1">
    <property type="entry name" value="ZN(II)2CYS6 TRANSCRIPTION FACTOR (EUROFUNG)"/>
    <property type="match status" value="1"/>
</dbReference>
<protein>
    <recommendedName>
        <fullName evidence="12">ABC transporter domain-containing protein</fullName>
    </recommendedName>
</protein>
<evidence type="ECO:0000256" key="8">
    <source>
        <dbReference type="ARBA" id="ARBA00023136"/>
    </source>
</evidence>
<dbReference type="PROSITE" id="PS00211">
    <property type="entry name" value="ABC_TRANSPORTER_1"/>
    <property type="match status" value="1"/>
</dbReference>
<dbReference type="InterPro" id="IPR013525">
    <property type="entry name" value="ABC2_TM"/>
</dbReference>
<proteinExistence type="predicted"/>
<keyword evidence="6" id="KW-0067">ATP-binding</keyword>
<keyword evidence="14" id="KW-1185">Reference proteome</keyword>
<feature type="compositionally biased region" description="Basic residues" evidence="10">
    <location>
        <begin position="79"/>
        <end position="96"/>
    </location>
</feature>
<dbReference type="PROSITE" id="PS50893">
    <property type="entry name" value="ABC_TRANSPORTER_2"/>
    <property type="match status" value="1"/>
</dbReference>
<dbReference type="InterPro" id="IPR043926">
    <property type="entry name" value="ABCG_dom"/>
</dbReference>
<feature type="region of interest" description="Disordered" evidence="10">
    <location>
        <begin position="1780"/>
        <end position="1804"/>
    </location>
</feature>
<evidence type="ECO:0000256" key="3">
    <source>
        <dbReference type="ARBA" id="ARBA00022692"/>
    </source>
</evidence>
<evidence type="ECO:0000256" key="7">
    <source>
        <dbReference type="ARBA" id="ARBA00022989"/>
    </source>
</evidence>
<dbReference type="CDD" id="cd12148">
    <property type="entry name" value="fungal_TF_MHR"/>
    <property type="match status" value="1"/>
</dbReference>
<feature type="region of interest" description="Disordered" evidence="10">
    <location>
        <begin position="620"/>
        <end position="674"/>
    </location>
</feature>
<keyword evidence="4" id="KW-0479">Metal-binding</keyword>
<feature type="compositionally biased region" description="Low complexity" evidence="10">
    <location>
        <begin position="1362"/>
        <end position="1384"/>
    </location>
</feature>
<organism evidence="13 14">
    <name type="scientific">Parathielavia hyrcaniae</name>
    <dbReference type="NCBI Taxonomy" id="113614"/>
    <lineage>
        <taxon>Eukaryota</taxon>
        <taxon>Fungi</taxon>
        <taxon>Dikarya</taxon>
        <taxon>Ascomycota</taxon>
        <taxon>Pezizomycotina</taxon>
        <taxon>Sordariomycetes</taxon>
        <taxon>Sordariomycetidae</taxon>
        <taxon>Sordariales</taxon>
        <taxon>Chaetomiaceae</taxon>
        <taxon>Parathielavia</taxon>
    </lineage>
</organism>
<feature type="region of interest" description="Disordered" evidence="10">
    <location>
        <begin position="79"/>
        <end position="109"/>
    </location>
</feature>
<feature type="compositionally biased region" description="Basic residues" evidence="10">
    <location>
        <begin position="1591"/>
        <end position="1601"/>
    </location>
</feature>
<dbReference type="GO" id="GO:0016887">
    <property type="term" value="F:ATP hydrolysis activity"/>
    <property type="evidence" value="ECO:0007669"/>
    <property type="project" value="InterPro"/>
</dbReference>
<evidence type="ECO:0000256" key="2">
    <source>
        <dbReference type="ARBA" id="ARBA00022448"/>
    </source>
</evidence>
<dbReference type="Pfam" id="PF00005">
    <property type="entry name" value="ABC_tran"/>
    <property type="match status" value="1"/>
</dbReference>
<dbReference type="Gene3D" id="4.10.240.10">
    <property type="entry name" value="Zn(2)-C6 fungal-type DNA-binding domain"/>
    <property type="match status" value="1"/>
</dbReference>
<dbReference type="InterPro" id="IPR036864">
    <property type="entry name" value="Zn2-C6_fun-type_DNA-bd_sf"/>
</dbReference>
<dbReference type="InterPro" id="IPR007219">
    <property type="entry name" value="XnlR_reg_dom"/>
</dbReference>
<evidence type="ECO:0000256" key="1">
    <source>
        <dbReference type="ARBA" id="ARBA00004141"/>
    </source>
</evidence>
<dbReference type="InterPro" id="IPR003593">
    <property type="entry name" value="AAA+_ATPase"/>
</dbReference>
<feature type="compositionally biased region" description="Low complexity" evidence="10">
    <location>
        <begin position="35"/>
        <end position="48"/>
    </location>
</feature>
<dbReference type="PANTHER" id="PTHR47431">
    <property type="entry name" value="ZN(II)2CYS6 TRANSCRIPTION FACTOR (EUROFUNG)-RELATED"/>
    <property type="match status" value="1"/>
</dbReference>
<evidence type="ECO:0000256" key="4">
    <source>
        <dbReference type="ARBA" id="ARBA00022723"/>
    </source>
</evidence>
<dbReference type="GO" id="GO:0005524">
    <property type="term" value="F:ATP binding"/>
    <property type="evidence" value="ECO:0007669"/>
    <property type="project" value="UniProtKB-KW"/>
</dbReference>
<evidence type="ECO:0000256" key="11">
    <source>
        <dbReference type="SAM" id="Phobius"/>
    </source>
</evidence>
<evidence type="ECO:0000313" key="14">
    <source>
        <dbReference type="Proteomes" id="UP001305647"/>
    </source>
</evidence>
<dbReference type="EMBL" id="MU863624">
    <property type="protein sequence ID" value="KAK4106046.1"/>
    <property type="molecule type" value="Genomic_DNA"/>
</dbReference>
<dbReference type="InterPro" id="IPR001138">
    <property type="entry name" value="Zn2Cys6_DnaBD"/>
</dbReference>
<dbReference type="InterPro" id="IPR027417">
    <property type="entry name" value="P-loop_NTPase"/>
</dbReference>
<keyword evidence="7 11" id="KW-1133">Transmembrane helix</keyword>
<dbReference type="GO" id="GO:0016020">
    <property type="term" value="C:membrane"/>
    <property type="evidence" value="ECO:0007669"/>
    <property type="project" value="UniProtKB-SubCell"/>
</dbReference>
<feature type="transmembrane region" description="Helical" evidence="11">
    <location>
        <begin position="1095"/>
        <end position="1112"/>
    </location>
</feature>
<feature type="compositionally biased region" description="Low complexity" evidence="10">
    <location>
        <begin position="12"/>
        <end position="26"/>
    </location>
</feature>
<feature type="region of interest" description="Disordered" evidence="10">
    <location>
        <begin position="704"/>
        <end position="735"/>
    </location>
</feature>
<feature type="transmembrane region" description="Helical" evidence="11">
    <location>
        <begin position="1119"/>
        <end position="1141"/>
    </location>
</feature>
<dbReference type="GO" id="GO:0006351">
    <property type="term" value="P:DNA-templated transcription"/>
    <property type="evidence" value="ECO:0007669"/>
    <property type="project" value="InterPro"/>
</dbReference>
<feature type="compositionally biased region" description="Acidic residues" evidence="10">
    <location>
        <begin position="1570"/>
        <end position="1586"/>
    </location>
</feature>
<comment type="caution">
    <text evidence="13">The sequence shown here is derived from an EMBL/GenBank/DDBJ whole genome shotgun (WGS) entry which is preliminary data.</text>
</comment>
<feature type="transmembrane region" description="Helical" evidence="11">
    <location>
        <begin position="1020"/>
        <end position="1043"/>
    </location>
</feature>
<feature type="compositionally biased region" description="Gly residues" evidence="10">
    <location>
        <begin position="1785"/>
        <end position="1796"/>
    </location>
</feature>
<keyword evidence="3 11" id="KW-0812">Transmembrane</keyword>
<reference evidence="13" key="1">
    <citation type="journal article" date="2023" name="Mol. Phylogenet. Evol.">
        <title>Genome-scale phylogeny and comparative genomics of the fungal order Sordariales.</title>
        <authorList>
            <person name="Hensen N."/>
            <person name="Bonometti L."/>
            <person name="Westerberg I."/>
            <person name="Brannstrom I.O."/>
            <person name="Guillou S."/>
            <person name="Cros-Aarteil S."/>
            <person name="Calhoun S."/>
            <person name="Haridas S."/>
            <person name="Kuo A."/>
            <person name="Mondo S."/>
            <person name="Pangilinan J."/>
            <person name="Riley R."/>
            <person name="LaButti K."/>
            <person name="Andreopoulos B."/>
            <person name="Lipzen A."/>
            <person name="Chen C."/>
            <person name="Yan M."/>
            <person name="Daum C."/>
            <person name="Ng V."/>
            <person name="Clum A."/>
            <person name="Steindorff A."/>
            <person name="Ohm R.A."/>
            <person name="Martin F."/>
            <person name="Silar P."/>
            <person name="Natvig D.O."/>
            <person name="Lalanne C."/>
            <person name="Gautier V."/>
            <person name="Ament-Velasquez S.L."/>
            <person name="Kruys A."/>
            <person name="Hutchinson M.I."/>
            <person name="Powell A.J."/>
            <person name="Barry K."/>
            <person name="Miller A.N."/>
            <person name="Grigoriev I.V."/>
            <person name="Debuchy R."/>
            <person name="Gladieux P."/>
            <person name="Hiltunen Thoren M."/>
            <person name="Johannesson H."/>
        </authorList>
    </citation>
    <scope>NUCLEOTIDE SEQUENCE</scope>
    <source>
        <strain evidence="13">CBS 757.83</strain>
    </source>
</reference>
<reference evidence="13" key="2">
    <citation type="submission" date="2023-05" db="EMBL/GenBank/DDBJ databases">
        <authorList>
            <consortium name="Lawrence Berkeley National Laboratory"/>
            <person name="Steindorff A."/>
            <person name="Hensen N."/>
            <person name="Bonometti L."/>
            <person name="Westerberg I."/>
            <person name="Brannstrom I.O."/>
            <person name="Guillou S."/>
            <person name="Cros-Aarteil S."/>
            <person name="Calhoun S."/>
            <person name="Haridas S."/>
            <person name="Kuo A."/>
            <person name="Mondo S."/>
            <person name="Pangilinan J."/>
            <person name="Riley R."/>
            <person name="Labutti K."/>
            <person name="Andreopoulos B."/>
            <person name="Lipzen A."/>
            <person name="Chen C."/>
            <person name="Yanf M."/>
            <person name="Daum C."/>
            <person name="Ng V."/>
            <person name="Clum A."/>
            <person name="Ohm R."/>
            <person name="Martin F."/>
            <person name="Silar P."/>
            <person name="Natvig D."/>
            <person name="Lalanne C."/>
            <person name="Gautier V."/>
            <person name="Ament-Velasquez S.L."/>
            <person name="Kruys A."/>
            <person name="Hutchinson M.I."/>
            <person name="Powell A.J."/>
            <person name="Barry K."/>
            <person name="Miller A.N."/>
            <person name="Grigoriev I.V."/>
            <person name="Debuchy R."/>
            <person name="Gladieux P."/>
            <person name="Thoren M.H."/>
            <person name="Johannesson H."/>
        </authorList>
    </citation>
    <scope>NUCLEOTIDE SEQUENCE</scope>
    <source>
        <strain evidence="13">CBS 757.83</strain>
    </source>
</reference>
<evidence type="ECO:0000259" key="12">
    <source>
        <dbReference type="PROSITE" id="PS50893"/>
    </source>
</evidence>
<dbReference type="GO" id="GO:0140359">
    <property type="term" value="F:ABC-type transporter activity"/>
    <property type="evidence" value="ECO:0007669"/>
    <property type="project" value="InterPro"/>
</dbReference>
<evidence type="ECO:0000256" key="5">
    <source>
        <dbReference type="ARBA" id="ARBA00022741"/>
    </source>
</evidence>
<accession>A0AAN6T6H3</accession>
<dbReference type="Proteomes" id="UP001305647">
    <property type="component" value="Unassembled WGS sequence"/>
</dbReference>
<feature type="transmembrane region" description="Helical" evidence="11">
    <location>
        <begin position="1064"/>
        <end position="1089"/>
    </location>
</feature>
<comment type="subcellular location">
    <subcellularLocation>
        <location evidence="1">Membrane</location>
        <topology evidence="1">Multi-pass membrane protein</topology>
    </subcellularLocation>
</comment>
<dbReference type="CDD" id="cd00067">
    <property type="entry name" value="GAL4"/>
    <property type="match status" value="1"/>
</dbReference>
<dbReference type="SMART" id="SM00382">
    <property type="entry name" value="AAA"/>
    <property type="match status" value="1"/>
</dbReference>
<evidence type="ECO:0000256" key="9">
    <source>
        <dbReference type="ARBA" id="ARBA00023242"/>
    </source>
</evidence>
<keyword evidence="8 11" id="KW-0472">Membrane</keyword>
<dbReference type="Pfam" id="PF04082">
    <property type="entry name" value="Fungal_trans"/>
    <property type="match status" value="1"/>
</dbReference>
<name>A0AAN6T6H3_9PEZI</name>
<keyword evidence="5" id="KW-0547">Nucleotide-binding</keyword>
<sequence length="1826" mass="200842">MDAYSAQAPQLTPSASPETANSSSSPMLSATTNVADSRAAQQSAAAPSRFKHLKCDGSTPCSRCTSSNTECHYVASRRGYKGPRRGTAHNPNKRHASSSPDDSGPASCPMMLGHGGVPLANAPALAAFNPGLVMPDQSPISYTVPSPLTNVPLYRNPFAPTMDPNALALTTASAAVPAPPVQPPVPTLAERCFDAFYHYFHAGHPFVLPREYLLRMLKEGTAPNLGAVVAAMRYVGSLYVDAGPAKATYLDDAIRQCYQPGTPKDGFLIQALLLIIIGLDGSCNQAKARELLADCERYAIEIDLNKREFATMHGRGNPVLEESWRRTWWDLYVCDGMIAGVHRVTCFALFDIQADVGLPCEEKDYFSGRVPPTLYMEDFEDQTFADEDREFSSFTYRIAAIRNLGRMMRMPPVTFPDDPVIDRMQSLLTNWRIHLPDSKRDDLNKNCQLDEMMFQAHFITTACTIMLHQPVSQLDTSPAQAVNSCAPHRPNPAGNMFNAHTRHTLAAASEISQMITQPTDVTRHTHFFTCVVTLSSIVHLSRWALYFVDDEDHLRQQIRLNIGALNKLSRIWKAADTAWGQVKGVAQEIYREKKAQQISPAFWVGFTQEQMMNSIRADEGIMGDNQGDIQHGRRARRQSRLPPAQQHGPLLRLEGHHGDGQGPRDEAAQDARRQCPRHREILALMGPSGSGKTTLLNVLASRPTAGTINTSTPTPPTTTPPTTTTTTTPDSGGTLLLNGRPASQSALRSVTRFVEQEDSLLGALTVRETLYFASRLSSSSSSSSLGTAGAKDRVARIEGLLDAFGLRDQRDVLVGTPLRKGISGGQKRRLGVASQLITAPKVLVLDEPTSGLDSVAGWEVLIIIASIHQPSTSTFNLFDKVMLMSRGKTHYFGPVAGVAPHYESLGCPMPLHVNPAEFLLELVNTDFAPDRDSAVRRLGDMQRAWEGSAMAGALAAAVAAAEQHGSGVQLETVEPKPSLPSLVLTLLHRSFVKSYRDVAVYGIRLAMYIGECPGPSIIPFINAIFFGSAFMSFMACAYSPAFIEDYMLYVKEKRNGLYGATAMIVSNFLVGLPYLFVFASVFSAISYWLSNMQPTAQAFFTSVLWIFLDLLAAESMVVLLTSIFPSFVISLALIAFANGLWMSVNGFMVPPTILNVFYKYVFSYIDFQRYVFENMMVNEFSERVYSCARTDAGCHCMWQTDLADQCLIRGQGVLDQYNYQPGYMGKDVGIMIGIIFGYRLFGWMVLKLKDTAAIHILSGLLSDGATTTSLSHPARALHRPKPKPVLVPPPSQIALLATLIIHPSFTSRPRETNNLHVASYALSYLRGLLSTAGPINANFRAAFSFSRSSSSTTTHMTRHNKNTYTTNTSRSTSPTTTTGSNSSSNDDDDDESDTLLSSSRFARSELLFRRAPSFWSVLGWAFRCAAESSPSPSHNHNHNNNSNQRWRHWRVWLDLAVSVLEADWDNRLARDASAGRTGRGKTARPYPMLEGSLLVAYLEGGGVRSERRHVVKEVLRAVFAFCDGGENVAGDRALFGEVFERETRKRGGQGREREEEVVVDLENGRFGDYLDGDEFESESEEDDVDDDQRLTGRRRPGKRCRPEKPPPFTLTDTIAETVPFRLRIFRLLSAASYYLTNNNTLGASVPELYESFTDHVRGLPLPLFRLFVQSHHHQSPPILPDTVRVEFLRATIEALLPRRNIPDPTISDPDNPGFITLRVMQECYLPFAAGRVTAEDNAKLSLALESLLGFLYQQRVVETRCAGRLRRAVEVGIKAREDKIRKRGGGGGGGGGGKGGDPAERAAREALARSARSLRVLADAVEAAGS</sequence>
<dbReference type="Gene3D" id="3.40.50.300">
    <property type="entry name" value="P-loop containing nucleotide triphosphate hydrolases"/>
    <property type="match status" value="1"/>
</dbReference>
<dbReference type="GO" id="GO:0008270">
    <property type="term" value="F:zinc ion binding"/>
    <property type="evidence" value="ECO:0007669"/>
    <property type="project" value="InterPro"/>
</dbReference>
<dbReference type="Pfam" id="PF19055">
    <property type="entry name" value="ABC2_membrane_7"/>
    <property type="match status" value="1"/>
</dbReference>
<dbReference type="GO" id="GO:0000981">
    <property type="term" value="F:DNA-binding transcription factor activity, RNA polymerase II-specific"/>
    <property type="evidence" value="ECO:0007669"/>
    <property type="project" value="InterPro"/>
</dbReference>
<dbReference type="InterPro" id="IPR003439">
    <property type="entry name" value="ABC_transporter-like_ATP-bd"/>
</dbReference>
<evidence type="ECO:0000313" key="13">
    <source>
        <dbReference type="EMBL" id="KAK4106046.1"/>
    </source>
</evidence>
<dbReference type="InterPro" id="IPR017871">
    <property type="entry name" value="ABC_transporter-like_CS"/>
</dbReference>
<feature type="compositionally biased region" description="Low complexity" evidence="10">
    <location>
        <begin position="97"/>
        <end position="107"/>
    </location>
</feature>
<feature type="region of interest" description="Disordered" evidence="10">
    <location>
        <begin position="1350"/>
        <end position="1394"/>
    </location>
</feature>
<feature type="region of interest" description="Disordered" evidence="10">
    <location>
        <begin position="1"/>
        <end position="67"/>
    </location>
</feature>
<keyword evidence="2" id="KW-0813">Transport</keyword>
<feature type="compositionally biased region" description="Low complexity" evidence="10">
    <location>
        <begin position="720"/>
        <end position="729"/>
    </location>
</feature>
<gene>
    <name evidence="13" type="ORF">N658DRAFT_413821</name>
</gene>
<feature type="domain" description="ABC transporter" evidence="12">
    <location>
        <begin position="651"/>
        <end position="911"/>
    </location>
</feature>
<evidence type="ECO:0000256" key="10">
    <source>
        <dbReference type="SAM" id="MobiDB-lite"/>
    </source>
</evidence>
<dbReference type="Pfam" id="PF01061">
    <property type="entry name" value="ABC2_membrane"/>
    <property type="match status" value="1"/>
</dbReference>
<dbReference type="SUPFAM" id="SSF52540">
    <property type="entry name" value="P-loop containing nucleoside triphosphate hydrolases"/>
    <property type="match status" value="1"/>
</dbReference>
<dbReference type="GO" id="GO:0003677">
    <property type="term" value="F:DNA binding"/>
    <property type="evidence" value="ECO:0007669"/>
    <property type="project" value="InterPro"/>
</dbReference>
<evidence type="ECO:0000256" key="6">
    <source>
        <dbReference type="ARBA" id="ARBA00022840"/>
    </source>
</evidence>
<dbReference type="Pfam" id="PF00172">
    <property type="entry name" value="Zn_clus"/>
    <property type="match status" value="1"/>
</dbReference>
<feature type="compositionally biased region" description="Basic and acidic residues" evidence="10">
    <location>
        <begin position="653"/>
        <end position="674"/>
    </location>
</feature>
<keyword evidence="9" id="KW-0539">Nucleus</keyword>